<dbReference type="Proteomes" id="UP001162992">
    <property type="component" value="Chromosome 13"/>
</dbReference>
<sequence length="501" mass="56717">MVNLGIVRLGILLLVTLVCGCGYVMFSALLGSSHFDSYLHCRDRRCFPLYYKSALRLPFHSSSSFSSSHSSLSSLVFTPLQRPLEDDAGSPASTSLANIVFGIAASARLWDKRKEYVSLWWRADAMRGFVWLDQPVGNWSDSFPAFKISANTSHFRYTNRRGRRSALRISRVVSETFRMGLSNVHWFVMGDDDTFFATENLIKVLSKYDHRQFYYIGANSESHFQNLNFSYNMAYGGGGFALSYPLAEALEKMQDDCLHRNPSLYGSDDRMHACMAELGVPLTKEPGFHQFDICGDASGLLAAHPVTPLISLHHLDAIYPVFPNMSRVQALEHLNKAIQVDHGGIFQQSICYDKLKKLSFSVSWGYVVQVARGIVLPQEFEVPTRTFTSWHRKNDEVSYAFNTRSAAKDSCKQPVLFYMQDVFSGADGLSTSNYTKEVRKRANCQWTMPSPDALHWIHVVKAKARNTWYKAPRRQCCNIVDSEHHYAHIEIGSCREGEIIA</sequence>
<keyword evidence="2" id="KW-1185">Reference proteome</keyword>
<dbReference type="EMBL" id="CM055104">
    <property type="protein sequence ID" value="KAJ7534072.1"/>
    <property type="molecule type" value="Genomic_DNA"/>
</dbReference>
<gene>
    <name evidence="1" type="ORF">O6H91_13G078300</name>
</gene>
<reference evidence="2" key="1">
    <citation type="journal article" date="2024" name="Proc. Natl. Acad. Sci. U.S.A.">
        <title>Extraordinary preservation of gene collinearity over three hundred million years revealed in homosporous lycophytes.</title>
        <authorList>
            <person name="Li C."/>
            <person name="Wickell D."/>
            <person name="Kuo L.Y."/>
            <person name="Chen X."/>
            <person name="Nie B."/>
            <person name="Liao X."/>
            <person name="Peng D."/>
            <person name="Ji J."/>
            <person name="Jenkins J."/>
            <person name="Williams M."/>
            <person name="Shu S."/>
            <person name="Plott C."/>
            <person name="Barry K."/>
            <person name="Rajasekar S."/>
            <person name="Grimwood J."/>
            <person name="Han X."/>
            <person name="Sun S."/>
            <person name="Hou Z."/>
            <person name="He W."/>
            <person name="Dai G."/>
            <person name="Sun C."/>
            <person name="Schmutz J."/>
            <person name="Leebens-Mack J.H."/>
            <person name="Li F.W."/>
            <person name="Wang L."/>
        </authorList>
    </citation>
    <scope>NUCLEOTIDE SEQUENCE [LARGE SCALE GENOMIC DNA]</scope>
    <source>
        <strain evidence="2">cv. PW_Plant_1</strain>
    </source>
</reference>
<evidence type="ECO:0000313" key="1">
    <source>
        <dbReference type="EMBL" id="KAJ7534072.1"/>
    </source>
</evidence>
<protein>
    <submittedName>
        <fullName evidence="1">Uncharacterized protein</fullName>
    </submittedName>
</protein>
<proteinExistence type="predicted"/>
<organism evidence="1 2">
    <name type="scientific">Diphasiastrum complanatum</name>
    <name type="common">Issler's clubmoss</name>
    <name type="synonym">Lycopodium complanatum</name>
    <dbReference type="NCBI Taxonomy" id="34168"/>
    <lineage>
        <taxon>Eukaryota</taxon>
        <taxon>Viridiplantae</taxon>
        <taxon>Streptophyta</taxon>
        <taxon>Embryophyta</taxon>
        <taxon>Tracheophyta</taxon>
        <taxon>Lycopodiopsida</taxon>
        <taxon>Lycopodiales</taxon>
        <taxon>Lycopodiaceae</taxon>
        <taxon>Lycopodioideae</taxon>
        <taxon>Diphasiastrum</taxon>
    </lineage>
</organism>
<evidence type="ECO:0000313" key="2">
    <source>
        <dbReference type="Proteomes" id="UP001162992"/>
    </source>
</evidence>
<comment type="caution">
    <text evidence="1">The sequence shown here is derived from an EMBL/GenBank/DDBJ whole genome shotgun (WGS) entry which is preliminary data.</text>
</comment>
<accession>A0ACC2BW96</accession>
<name>A0ACC2BW96_DIPCM</name>